<dbReference type="PIRSF" id="PIRSF003180">
    <property type="entry name" value="DiGMPpdiest_YuxH"/>
    <property type="match status" value="1"/>
</dbReference>
<dbReference type="InterPro" id="IPR013976">
    <property type="entry name" value="HDOD"/>
</dbReference>
<dbReference type="Gene3D" id="3.20.20.450">
    <property type="entry name" value="EAL domain"/>
    <property type="match status" value="1"/>
</dbReference>
<dbReference type="Proteomes" id="UP000295443">
    <property type="component" value="Unassembled WGS sequence"/>
</dbReference>
<dbReference type="InterPro" id="IPR035919">
    <property type="entry name" value="EAL_sf"/>
</dbReference>
<dbReference type="EMBL" id="SJZB01000039">
    <property type="protein sequence ID" value="TCJ13434.1"/>
    <property type="molecule type" value="Genomic_DNA"/>
</dbReference>
<dbReference type="PROSITE" id="PS51833">
    <property type="entry name" value="HDOD"/>
    <property type="match status" value="1"/>
</dbReference>
<dbReference type="SUPFAM" id="SSF141868">
    <property type="entry name" value="EAL domain-like"/>
    <property type="match status" value="1"/>
</dbReference>
<dbReference type="AlphaFoldDB" id="A0A4R1B5L3"/>
<dbReference type="Gene3D" id="1.10.3210.10">
    <property type="entry name" value="Hypothetical protein af1432"/>
    <property type="match status" value="1"/>
</dbReference>
<sequence length="406" mass="45223">MSQDTYLARQPIVDGKHNLIGYELLFRSSSQASSADMDDSYRAGLSVLASTLVDMGTEWLLKGKLAFINMDHPMLMSEFVSLLPPDKIVIEIIETVTPNDELIARVEELKQAGFRFALDRFTPNTGRDKLLPLVSYVKLDTAELSRDKIAAIVRVLNKLPSARLIAEKVETQDAFNWCQQMGFHYFQGYYFAHPEHLMARVLSPGHATLLRLLDMVRKDADIRDIEAALKTDVALTFKLLRYINSAGFGLSCEVQSIRHAVSILGMKPLYRWLTLLLATAGTHPASPAQARTAITRGRLCELLGAHSMAKSDQDNLFITGVFSLLEAMLDTPMDEILDRLVISEDIAEALLHRGGLYGPILALAEACESQDPGRIEDLAFNLMLTPEQVTKDHLQALAWIEQIGLD</sequence>
<dbReference type="PROSITE" id="PS50883">
    <property type="entry name" value="EAL"/>
    <property type="match status" value="1"/>
</dbReference>
<feature type="domain" description="EAL" evidence="1">
    <location>
        <begin position="1"/>
        <end position="208"/>
    </location>
</feature>
<dbReference type="RefSeq" id="WP_131447271.1">
    <property type="nucleotide sequence ID" value="NZ_SJZB01000039.1"/>
</dbReference>
<dbReference type="SUPFAM" id="SSF109604">
    <property type="entry name" value="HD-domain/PDEase-like"/>
    <property type="match status" value="1"/>
</dbReference>
<dbReference type="InterPro" id="IPR052340">
    <property type="entry name" value="RNase_Y/CdgJ"/>
</dbReference>
<dbReference type="OrthoDB" id="9804751at2"/>
<dbReference type="Pfam" id="PF08668">
    <property type="entry name" value="HDOD"/>
    <property type="match status" value="1"/>
</dbReference>
<dbReference type="InterPro" id="IPR001633">
    <property type="entry name" value="EAL_dom"/>
</dbReference>
<dbReference type="InterPro" id="IPR014408">
    <property type="entry name" value="dGMP_Pdiesterase_EAL/HD-GYP"/>
</dbReference>
<protein>
    <submittedName>
        <fullName evidence="3">EAL domain-containing protein</fullName>
    </submittedName>
</protein>
<organism evidence="3 4">
    <name type="scientific">Parasulfuritortus cantonensis</name>
    <dbReference type="NCBI Taxonomy" id="2528202"/>
    <lineage>
        <taxon>Bacteria</taxon>
        <taxon>Pseudomonadati</taxon>
        <taxon>Pseudomonadota</taxon>
        <taxon>Betaproteobacteria</taxon>
        <taxon>Nitrosomonadales</taxon>
        <taxon>Thiobacillaceae</taxon>
        <taxon>Parasulfuritortus</taxon>
    </lineage>
</organism>
<proteinExistence type="predicted"/>
<evidence type="ECO:0000313" key="4">
    <source>
        <dbReference type="Proteomes" id="UP000295443"/>
    </source>
</evidence>
<dbReference type="CDD" id="cd01948">
    <property type="entry name" value="EAL"/>
    <property type="match status" value="1"/>
</dbReference>
<accession>A0A4R1B5L3</accession>
<evidence type="ECO:0000259" key="2">
    <source>
        <dbReference type="PROSITE" id="PS51833"/>
    </source>
</evidence>
<name>A0A4R1B5L3_9PROT</name>
<evidence type="ECO:0000313" key="3">
    <source>
        <dbReference type="EMBL" id="TCJ13434.1"/>
    </source>
</evidence>
<dbReference type="PANTHER" id="PTHR33525:SF4">
    <property type="entry name" value="CYCLIC DI-GMP PHOSPHODIESTERASE CDGJ"/>
    <property type="match status" value="1"/>
</dbReference>
<comment type="caution">
    <text evidence="3">The sequence shown here is derived from an EMBL/GenBank/DDBJ whole genome shotgun (WGS) entry which is preliminary data.</text>
</comment>
<dbReference type="SMART" id="SM00052">
    <property type="entry name" value="EAL"/>
    <property type="match status" value="1"/>
</dbReference>
<dbReference type="PANTHER" id="PTHR33525">
    <property type="match status" value="1"/>
</dbReference>
<keyword evidence="4" id="KW-1185">Reference proteome</keyword>
<gene>
    <name evidence="3" type="ORF">EZJ19_10310</name>
</gene>
<dbReference type="Pfam" id="PF00563">
    <property type="entry name" value="EAL"/>
    <property type="match status" value="1"/>
</dbReference>
<reference evidence="3 4" key="1">
    <citation type="submission" date="2019-03" db="EMBL/GenBank/DDBJ databases">
        <title>Genome sequence of Thiobacillaceae bacterium LSR1, a sulfur-oxidizing bacterium isolated from freshwater sediment.</title>
        <authorList>
            <person name="Li S."/>
        </authorList>
    </citation>
    <scope>NUCLEOTIDE SEQUENCE [LARGE SCALE GENOMIC DNA]</scope>
    <source>
        <strain evidence="3 4">LSR1</strain>
    </source>
</reference>
<feature type="domain" description="HDOD" evidence="2">
    <location>
        <begin position="202"/>
        <end position="388"/>
    </location>
</feature>
<evidence type="ECO:0000259" key="1">
    <source>
        <dbReference type="PROSITE" id="PS50883"/>
    </source>
</evidence>